<dbReference type="RefSeq" id="WP_114339287.1">
    <property type="nucleotide sequence ID" value="NZ_QPID01000010.1"/>
</dbReference>
<name>A0A368N775_9GAMM</name>
<dbReference type="Pfam" id="PF01479">
    <property type="entry name" value="S4"/>
    <property type="match status" value="1"/>
</dbReference>
<comment type="caution">
    <text evidence="9">The sequence shown here is derived from an EMBL/GenBank/DDBJ whole genome shotgun (WGS) entry which is preliminary data.</text>
</comment>
<organism evidence="9 10">
    <name type="scientific">Corallincola holothuriorum</name>
    <dbReference type="NCBI Taxonomy" id="2282215"/>
    <lineage>
        <taxon>Bacteria</taxon>
        <taxon>Pseudomonadati</taxon>
        <taxon>Pseudomonadota</taxon>
        <taxon>Gammaproteobacteria</taxon>
        <taxon>Alteromonadales</taxon>
        <taxon>Psychromonadaceae</taxon>
        <taxon>Corallincola</taxon>
    </lineage>
</organism>
<dbReference type="GO" id="GO:0160136">
    <property type="term" value="F:16S rRNA pseudouridine(516) synthase activity"/>
    <property type="evidence" value="ECO:0007669"/>
    <property type="project" value="UniProtKB-EC"/>
</dbReference>
<evidence type="ECO:0000256" key="7">
    <source>
        <dbReference type="RuleBase" id="RU003887"/>
    </source>
</evidence>
<dbReference type="Gene3D" id="3.30.70.1560">
    <property type="entry name" value="Alpha-L RNA-binding motif"/>
    <property type="match status" value="1"/>
</dbReference>
<dbReference type="FunFam" id="3.30.70.1560:FF:000001">
    <property type="entry name" value="Pseudouridine synthase"/>
    <property type="match status" value="1"/>
</dbReference>
<dbReference type="InterPro" id="IPR050343">
    <property type="entry name" value="RsuA_PseudoU_synthase"/>
</dbReference>
<evidence type="ECO:0000256" key="3">
    <source>
        <dbReference type="ARBA" id="ARBA00023235"/>
    </source>
</evidence>
<dbReference type="SUPFAM" id="SSF55174">
    <property type="entry name" value="Alpha-L RNA-binding motif"/>
    <property type="match status" value="1"/>
</dbReference>
<gene>
    <name evidence="9" type="ORF">DU002_15340</name>
</gene>
<comment type="similarity">
    <text evidence="1 7">Belongs to the pseudouridine synthase RsuA family.</text>
</comment>
<dbReference type="InterPro" id="IPR006145">
    <property type="entry name" value="PsdUridine_synth_RsuA/RluA"/>
</dbReference>
<keyword evidence="3 7" id="KW-0413">Isomerase</keyword>
<dbReference type="PANTHER" id="PTHR47683">
    <property type="entry name" value="PSEUDOURIDINE SYNTHASE FAMILY PROTEIN-RELATED"/>
    <property type="match status" value="1"/>
</dbReference>
<dbReference type="PANTHER" id="PTHR47683:SF4">
    <property type="entry name" value="PSEUDOURIDINE SYNTHASE"/>
    <property type="match status" value="1"/>
</dbReference>
<dbReference type="GO" id="GO:0005829">
    <property type="term" value="C:cytosol"/>
    <property type="evidence" value="ECO:0007669"/>
    <property type="project" value="UniProtKB-ARBA"/>
</dbReference>
<protein>
    <recommendedName>
        <fullName evidence="7">Pseudouridine synthase</fullName>
        <ecNumber evidence="7">5.4.99.-</ecNumber>
    </recommendedName>
</protein>
<evidence type="ECO:0000256" key="6">
    <source>
        <dbReference type="PROSITE-ProRule" id="PRU00182"/>
    </source>
</evidence>
<dbReference type="GO" id="GO:0000455">
    <property type="term" value="P:enzyme-directed rRNA pseudouridine synthesis"/>
    <property type="evidence" value="ECO:0007669"/>
    <property type="project" value="UniProtKB-ARBA"/>
</dbReference>
<dbReference type="SUPFAM" id="SSF55120">
    <property type="entry name" value="Pseudouridine synthase"/>
    <property type="match status" value="1"/>
</dbReference>
<evidence type="ECO:0000259" key="8">
    <source>
        <dbReference type="SMART" id="SM00363"/>
    </source>
</evidence>
<evidence type="ECO:0000256" key="4">
    <source>
        <dbReference type="ARBA" id="ARBA00036749"/>
    </source>
</evidence>
<dbReference type="GO" id="GO:0003723">
    <property type="term" value="F:RNA binding"/>
    <property type="evidence" value="ECO:0007669"/>
    <property type="project" value="UniProtKB-KW"/>
</dbReference>
<dbReference type="InterPro" id="IPR018496">
    <property type="entry name" value="PsdUridine_synth_RsuA/RluB_CS"/>
</dbReference>
<evidence type="ECO:0000256" key="2">
    <source>
        <dbReference type="ARBA" id="ARBA00022884"/>
    </source>
</evidence>
<keyword evidence="10" id="KW-1185">Reference proteome</keyword>
<comment type="catalytic activity">
    <reaction evidence="4">
        <text>uridine(516) in 16S rRNA = pseudouridine(516) in 16S rRNA</text>
        <dbReference type="Rhea" id="RHEA:38867"/>
        <dbReference type="Rhea" id="RHEA-COMP:10089"/>
        <dbReference type="Rhea" id="RHEA-COMP:10090"/>
        <dbReference type="ChEBI" id="CHEBI:65314"/>
        <dbReference type="ChEBI" id="CHEBI:65315"/>
        <dbReference type="EC" id="5.4.99.19"/>
    </reaction>
</comment>
<evidence type="ECO:0000256" key="1">
    <source>
        <dbReference type="ARBA" id="ARBA00008348"/>
    </source>
</evidence>
<proteinExistence type="inferred from homology"/>
<dbReference type="CDD" id="cd00165">
    <property type="entry name" value="S4"/>
    <property type="match status" value="1"/>
</dbReference>
<dbReference type="PROSITE" id="PS01149">
    <property type="entry name" value="PSI_RSU"/>
    <property type="match status" value="1"/>
</dbReference>
<dbReference type="EC" id="5.4.99.-" evidence="7"/>
<dbReference type="NCBIfam" id="TIGR00093">
    <property type="entry name" value="pseudouridine synthase"/>
    <property type="match status" value="1"/>
</dbReference>
<dbReference type="CDD" id="cd02553">
    <property type="entry name" value="PseudoU_synth_RsuA"/>
    <property type="match status" value="1"/>
</dbReference>
<dbReference type="InterPro" id="IPR036986">
    <property type="entry name" value="S4_RNA-bd_sf"/>
</dbReference>
<dbReference type="InterPro" id="IPR002942">
    <property type="entry name" value="S4_RNA-bd"/>
</dbReference>
<keyword evidence="2 6" id="KW-0694">RNA-binding</keyword>
<dbReference type="SMART" id="SM00363">
    <property type="entry name" value="S4"/>
    <property type="match status" value="1"/>
</dbReference>
<evidence type="ECO:0000256" key="5">
    <source>
        <dbReference type="ARBA" id="ARBA00037590"/>
    </source>
</evidence>
<comment type="function">
    <text evidence="5">Responsible for synthesis of pseudouridine from uracil-516 in 16S ribosomal RNA.</text>
</comment>
<evidence type="ECO:0000313" key="9">
    <source>
        <dbReference type="EMBL" id="RCU45431.1"/>
    </source>
</evidence>
<feature type="domain" description="RNA-binding S4" evidence="8">
    <location>
        <begin position="1"/>
        <end position="68"/>
    </location>
</feature>
<dbReference type="InterPro" id="IPR042092">
    <property type="entry name" value="PsdUridine_s_RsuA/RluB/E/F_cat"/>
</dbReference>
<reference evidence="9 10" key="1">
    <citation type="submission" date="2018-07" db="EMBL/GenBank/DDBJ databases">
        <title>Corallincola holothuriorum sp. nov., a new facultative anaerobe isolated from sea cucumber Apostichopus japonicus.</title>
        <authorList>
            <person name="Xia H."/>
        </authorList>
    </citation>
    <scope>NUCLEOTIDE SEQUENCE [LARGE SCALE GENOMIC DNA]</scope>
    <source>
        <strain evidence="9 10">C4</strain>
    </source>
</reference>
<dbReference type="Gene3D" id="3.10.290.10">
    <property type="entry name" value="RNA-binding S4 domain"/>
    <property type="match status" value="1"/>
</dbReference>
<dbReference type="Gene3D" id="3.30.70.580">
    <property type="entry name" value="Pseudouridine synthase I, catalytic domain, N-terminal subdomain"/>
    <property type="match status" value="1"/>
</dbReference>
<accession>A0A368N775</accession>
<dbReference type="PROSITE" id="PS50889">
    <property type="entry name" value="S4"/>
    <property type="match status" value="1"/>
</dbReference>
<sequence>MRLDKYLSTYADLTRSQAKRALHAGEVTCNGEPIRNPGFKVSADDHISLDGMPLDPAGERYLMLHKAEQTVCSHVDDGHMSIFSLMEITRPDKLHVAGRLDADTTGLVLITDDGQWSHAITSPKRACQKRYRVWLAEALTEQACLQLQQGVMLHGEEHPTRPAVVEKVAESECLLTISEGKYHQVKRMMAAVGNKVVALHREQIGAIELDEELEPGEWRYLTPEEVASVEKRS</sequence>
<dbReference type="InterPro" id="IPR000748">
    <property type="entry name" value="PsdUridine_synth_RsuA/RluB/E/F"/>
</dbReference>
<dbReference type="EMBL" id="QPID01000010">
    <property type="protein sequence ID" value="RCU45431.1"/>
    <property type="molecule type" value="Genomic_DNA"/>
</dbReference>
<dbReference type="InterPro" id="IPR020094">
    <property type="entry name" value="TruA/RsuA/RluB/E/F_N"/>
</dbReference>
<dbReference type="AlphaFoldDB" id="A0A368N775"/>
<evidence type="ECO:0000313" key="10">
    <source>
        <dbReference type="Proteomes" id="UP000252558"/>
    </source>
</evidence>
<dbReference type="InterPro" id="IPR020103">
    <property type="entry name" value="PsdUridine_synth_cat_dom_sf"/>
</dbReference>
<dbReference type="Pfam" id="PF00849">
    <property type="entry name" value="PseudoU_synth_2"/>
    <property type="match status" value="1"/>
</dbReference>
<dbReference type="OrthoDB" id="9807213at2"/>
<dbReference type="Proteomes" id="UP000252558">
    <property type="component" value="Unassembled WGS sequence"/>
</dbReference>